<dbReference type="SUPFAM" id="SSF75712">
    <property type="entry name" value="Rad50 coiled-coil Zn hook"/>
    <property type="match status" value="1"/>
</dbReference>
<keyword evidence="6" id="KW-1133">Transmembrane helix</keyword>
<feature type="transmembrane region" description="Helical" evidence="6">
    <location>
        <begin position="67"/>
        <end position="88"/>
    </location>
</feature>
<dbReference type="SMART" id="SM00184">
    <property type="entry name" value="RING"/>
    <property type="match status" value="1"/>
</dbReference>
<dbReference type="InterPro" id="IPR001841">
    <property type="entry name" value="Znf_RING"/>
</dbReference>
<organism evidence="8 9">
    <name type="scientific">Blattamonas nauphoetae</name>
    <dbReference type="NCBI Taxonomy" id="2049346"/>
    <lineage>
        <taxon>Eukaryota</taxon>
        <taxon>Metamonada</taxon>
        <taxon>Preaxostyla</taxon>
        <taxon>Oxymonadida</taxon>
        <taxon>Blattamonas</taxon>
    </lineage>
</organism>
<keyword evidence="6" id="KW-0812">Transmembrane</keyword>
<dbReference type="SUPFAM" id="SSF57850">
    <property type="entry name" value="RING/U-box"/>
    <property type="match status" value="1"/>
</dbReference>
<keyword evidence="1" id="KW-0479">Metal-binding</keyword>
<keyword evidence="6" id="KW-0472">Membrane</keyword>
<evidence type="ECO:0000256" key="5">
    <source>
        <dbReference type="SAM" id="MobiDB-lite"/>
    </source>
</evidence>
<keyword evidence="2 4" id="KW-0863">Zinc-finger</keyword>
<evidence type="ECO:0000259" key="7">
    <source>
        <dbReference type="PROSITE" id="PS50089"/>
    </source>
</evidence>
<proteinExistence type="predicted"/>
<dbReference type="Proteomes" id="UP001281761">
    <property type="component" value="Unassembled WGS sequence"/>
</dbReference>
<keyword evidence="3" id="KW-0862">Zinc</keyword>
<sequence>MSIKTGKGTRKYFRKSTVNAARDNSLQYLKVQDYDAAVSYLANVFIYKLTHLPPWYVRFLWWFQDHIFITILIIVGILGVIVGLLMMLRRKRIQERQERFNAEMDTLRQRLENPSTAQAPIFSEHCPICMENFPPSHIQRMAQYSQAVENGEEEAFLRNTNWNEDTSVEILPKCGHQFHRECISLWLRRENSCPICRTEDPRSPPGVSPHSHRHNDDNERENRGRRRPDSRRPGPGFDCEEPSHSQRTRSRMMQGLDVLDFVIRPAPVTLSDVFVMRDRQRYTRVIGSAQRSERQFMESIRQMMQEVVSEQSDREHSDRGRSSFGGGSSEGGYSSEGSW</sequence>
<dbReference type="InterPro" id="IPR013083">
    <property type="entry name" value="Znf_RING/FYVE/PHD"/>
</dbReference>
<reference evidence="8 9" key="1">
    <citation type="journal article" date="2022" name="bioRxiv">
        <title>Genomics of Preaxostyla Flagellates Illuminates Evolutionary Transitions and the Path Towards Mitochondrial Loss.</title>
        <authorList>
            <person name="Novak L.V.F."/>
            <person name="Treitli S.C."/>
            <person name="Pyrih J."/>
            <person name="Halakuc P."/>
            <person name="Pipaliya S.V."/>
            <person name="Vacek V."/>
            <person name="Brzon O."/>
            <person name="Soukal P."/>
            <person name="Eme L."/>
            <person name="Dacks J.B."/>
            <person name="Karnkowska A."/>
            <person name="Elias M."/>
            <person name="Hampl V."/>
        </authorList>
    </citation>
    <scope>NUCLEOTIDE SEQUENCE [LARGE SCALE GENOMIC DNA]</scope>
    <source>
        <strain evidence="8">NAU3</strain>
        <tissue evidence="8">Gut</tissue>
    </source>
</reference>
<dbReference type="PROSITE" id="PS50089">
    <property type="entry name" value="ZF_RING_2"/>
    <property type="match status" value="1"/>
</dbReference>
<accession>A0ABQ9YI90</accession>
<dbReference type="EMBL" id="JARBJD010000006">
    <property type="protein sequence ID" value="KAK2963443.1"/>
    <property type="molecule type" value="Genomic_DNA"/>
</dbReference>
<feature type="region of interest" description="Disordered" evidence="5">
    <location>
        <begin position="306"/>
        <end position="339"/>
    </location>
</feature>
<evidence type="ECO:0000313" key="9">
    <source>
        <dbReference type="Proteomes" id="UP001281761"/>
    </source>
</evidence>
<evidence type="ECO:0000256" key="2">
    <source>
        <dbReference type="ARBA" id="ARBA00022771"/>
    </source>
</evidence>
<evidence type="ECO:0000313" key="8">
    <source>
        <dbReference type="EMBL" id="KAK2963443.1"/>
    </source>
</evidence>
<evidence type="ECO:0000256" key="1">
    <source>
        <dbReference type="ARBA" id="ARBA00022723"/>
    </source>
</evidence>
<dbReference type="PANTHER" id="PTHR22763">
    <property type="entry name" value="RING ZINC FINGER PROTEIN"/>
    <property type="match status" value="1"/>
</dbReference>
<evidence type="ECO:0000256" key="6">
    <source>
        <dbReference type="SAM" id="Phobius"/>
    </source>
</evidence>
<keyword evidence="9" id="KW-1185">Reference proteome</keyword>
<feature type="region of interest" description="Disordered" evidence="5">
    <location>
        <begin position="199"/>
        <end position="250"/>
    </location>
</feature>
<dbReference type="Pfam" id="PF13639">
    <property type="entry name" value="zf-RING_2"/>
    <property type="match status" value="1"/>
</dbReference>
<feature type="domain" description="RING-type" evidence="7">
    <location>
        <begin position="126"/>
        <end position="197"/>
    </location>
</feature>
<evidence type="ECO:0000256" key="3">
    <source>
        <dbReference type="ARBA" id="ARBA00022833"/>
    </source>
</evidence>
<feature type="compositionally biased region" description="Basic and acidic residues" evidence="5">
    <location>
        <begin position="311"/>
        <end position="321"/>
    </location>
</feature>
<protein>
    <recommendedName>
        <fullName evidence="7">RING-type domain-containing protein</fullName>
    </recommendedName>
</protein>
<dbReference type="InterPro" id="IPR050731">
    <property type="entry name" value="HRD1_E3_ubiq-ligases"/>
</dbReference>
<gene>
    <name evidence="8" type="ORF">BLNAU_1485</name>
</gene>
<evidence type="ECO:0000256" key="4">
    <source>
        <dbReference type="PROSITE-ProRule" id="PRU00175"/>
    </source>
</evidence>
<name>A0ABQ9YI90_9EUKA</name>
<comment type="caution">
    <text evidence="8">The sequence shown here is derived from an EMBL/GenBank/DDBJ whole genome shotgun (WGS) entry which is preliminary data.</text>
</comment>
<dbReference type="Gene3D" id="3.30.40.10">
    <property type="entry name" value="Zinc/RING finger domain, C3HC4 (zinc finger)"/>
    <property type="match status" value="1"/>
</dbReference>